<proteinExistence type="predicted"/>
<keyword evidence="2" id="KW-1185">Reference proteome</keyword>
<evidence type="ECO:0000313" key="2">
    <source>
        <dbReference type="Proteomes" id="UP001062846"/>
    </source>
</evidence>
<name>A0ACC0NQL2_RHOML</name>
<accession>A0ACC0NQL2</accession>
<protein>
    <submittedName>
        <fullName evidence="1">Uncharacterized protein</fullName>
    </submittedName>
</protein>
<dbReference type="EMBL" id="CM046392">
    <property type="protein sequence ID" value="KAI8555490.1"/>
    <property type="molecule type" value="Genomic_DNA"/>
</dbReference>
<reference evidence="1" key="1">
    <citation type="submission" date="2022-02" db="EMBL/GenBank/DDBJ databases">
        <title>Plant Genome Project.</title>
        <authorList>
            <person name="Zhang R.-G."/>
        </authorList>
    </citation>
    <scope>NUCLEOTIDE SEQUENCE</scope>
    <source>
        <strain evidence="1">AT1</strain>
    </source>
</reference>
<gene>
    <name evidence="1" type="ORF">RHMOL_Rhmol05G0176800</name>
</gene>
<organism evidence="1 2">
    <name type="scientific">Rhododendron molle</name>
    <name type="common">Chinese azalea</name>
    <name type="synonym">Azalea mollis</name>
    <dbReference type="NCBI Taxonomy" id="49168"/>
    <lineage>
        <taxon>Eukaryota</taxon>
        <taxon>Viridiplantae</taxon>
        <taxon>Streptophyta</taxon>
        <taxon>Embryophyta</taxon>
        <taxon>Tracheophyta</taxon>
        <taxon>Spermatophyta</taxon>
        <taxon>Magnoliopsida</taxon>
        <taxon>eudicotyledons</taxon>
        <taxon>Gunneridae</taxon>
        <taxon>Pentapetalae</taxon>
        <taxon>asterids</taxon>
        <taxon>Ericales</taxon>
        <taxon>Ericaceae</taxon>
        <taxon>Ericoideae</taxon>
        <taxon>Rhodoreae</taxon>
        <taxon>Rhododendron</taxon>
    </lineage>
</organism>
<evidence type="ECO:0000313" key="1">
    <source>
        <dbReference type="EMBL" id="KAI8555490.1"/>
    </source>
</evidence>
<sequence>MKSYYQVLSEGCNSSFPWRAIWKTKASLKVSSFVWCAVQGKILTIDTLIRRRKIIIN</sequence>
<comment type="caution">
    <text evidence="1">The sequence shown here is derived from an EMBL/GenBank/DDBJ whole genome shotgun (WGS) entry which is preliminary data.</text>
</comment>
<dbReference type="Proteomes" id="UP001062846">
    <property type="component" value="Chromosome 5"/>
</dbReference>